<dbReference type="AlphaFoldDB" id="A0AAV6NVU6"/>
<keyword evidence="2" id="KW-1185">Reference proteome</keyword>
<feature type="non-terminal residue" evidence="1">
    <location>
        <position position="1"/>
    </location>
</feature>
<dbReference type="EMBL" id="JAGKQH010000003">
    <property type="protein sequence ID" value="KAG6603274.1"/>
    <property type="molecule type" value="Genomic_DNA"/>
</dbReference>
<accession>A0AAV6NVU6</accession>
<evidence type="ECO:0000313" key="1">
    <source>
        <dbReference type="EMBL" id="KAG6603274.1"/>
    </source>
</evidence>
<proteinExistence type="predicted"/>
<name>A0AAV6NVU6_9ROSI</name>
<gene>
    <name evidence="1" type="ORF">SDJN03_03883</name>
</gene>
<comment type="caution">
    <text evidence="1">The sequence shown here is derived from an EMBL/GenBank/DDBJ whole genome shotgun (WGS) entry which is preliminary data.</text>
</comment>
<organism evidence="1 2">
    <name type="scientific">Cucurbita argyrosperma subsp. sororia</name>
    <dbReference type="NCBI Taxonomy" id="37648"/>
    <lineage>
        <taxon>Eukaryota</taxon>
        <taxon>Viridiplantae</taxon>
        <taxon>Streptophyta</taxon>
        <taxon>Embryophyta</taxon>
        <taxon>Tracheophyta</taxon>
        <taxon>Spermatophyta</taxon>
        <taxon>Magnoliopsida</taxon>
        <taxon>eudicotyledons</taxon>
        <taxon>Gunneridae</taxon>
        <taxon>Pentapetalae</taxon>
        <taxon>rosids</taxon>
        <taxon>fabids</taxon>
        <taxon>Cucurbitales</taxon>
        <taxon>Cucurbitaceae</taxon>
        <taxon>Cucurbiteae</taxon>
        <taxon>Cucurbita</taxon>
    </lineage>
</organism>
<protein>
    <submittedName>
        <fullName evidence="1">Uncharacterized protein</fullName>
    </submittedName>
</protein>
<dbReference type="Proteomes" id="UP000685013">
    <property type="component" value="Chromosome 3"/>
</dbReference>
<evidence type="ECO:0000313" key="2">
    <source>
        <dbReference type="Proteomes" id="UP000685013"/>
    </source>
</evidence>
<sequence>MHIYAKFLLAVNSIRGINIVPCKAMLYSLCDKDISYRGKKWFVVTEIWKDGTIRFPDPGKEMLKLCHVRNSFVFILNDVRTQNLIQQTVKEDMVAFSG</sequence>
<reference evidence="1 2" key="1">
    <citation type="journal article" date="2021" name="Hortic Res">
        <title>The domestication of Cucurbita argyrosperma as revealed by the genome of its wild relative.</title>
        <authorList>
            <person name="Barrera-Redondo J."/>
            <person name="Sanchez-de la Vega G."/>
            <person name="Aguirre-Liguori J.A."/>
            <person name="Castellanos-Morales G."/>
            <person name="Gutierrez-Guerrero Y.T."/>
            <person name="Aguirre-Dugua X."/>
            <person name="Aguirre-Planter E."/>
            <person name="Tenaillon M.I."/>
            <person name="Lira-Saade R."/>
            <person name="Eguiarte L.E."/>
        </authorList>
    </citation>
    <scope>NUCLEOTIDE SEQUENCE [LARGE SCALE GENOMIC DNA]</scope>
    <source>
        <strain evidence="1">JBR-2021</strain>
    </source>
</reference>